<dbReference type="EMBL" id="JAGTXB010000014">
    <property type="protein sequence ID" value="MBS0030447.1"/>
    <property type="molecule type" value="Genomic_DNA"/>
</dbReference>
<comment type="caution">
    <text evidence="2">The sequence shown here is derived from an EMBL/GenBank/DDBJ whole genome shotgun (WGS) entry which is preliminary data.</text>
</comment>
<feature type="domain" description="NadR/Ttd14 AAA" evidence="1">
    <location>
        <begin position="7"/>
        <end position="170"/>
    </location>
</feature>
<dbReference type="InterPro" id="IPR038727">
    <property type="entry name" value="NadR/Ttd14_AAA_dom"/>
</dbReference>
<protein>
    <submittedName>
        <fullName evidence="2">AAA family ATPase</fullName>
    </submittedName>
</protein>
<dbReference type="InterPro" id="IPR027417">
    <property type="entry name" value="P-loop_NTPase"/>
</dbReference>
<sequence>MKKDNFFIITGGPGMGKTSLIEALAARGYDCVPETGRDIIRQQVAAGGNALPWGDREAFARLMFEQSLADFQQRVGQTAPVFFDRGIADTIGYLELCGLPVPAAMREAAALYRFNNKVFLTPPWKDIYEQDSERKQSFDLAVATCNSMVATYQQLQYELTVLPTATIAERIRFILSAAGLPG</sequence>
<evidence type="ECO:0000313" key="3">
    <source>
        <dbReference type="Proteomes" id="UP000676386"/>
    </source>
</evidence>
<dbReference type="Proteomes" id="UP000676386">
    <property type="component" value="Unassembled WGS sequence"/>
</dbReference>
<keyword evidence="3" id="KW-1185">Reference proteome</keyword>
<name>A0ABS5J7Q7_9BACT</name>
<gene>
    <name evidence="2" type="ORF">KE626_24180</name>
</gene>
<proteinExistence type="predicted"/>
<dbReference type="RefSeq" id="WP_211975585.1">
    <property type="nucleotide sequence ID" value="NZ_CBFHAM010000008.1"/>
</dbReference>
<dbReference type="Gene3D" id="3.40.50.300">
    <property type="entry name" value="P-loop containing nucleotide triphosphate hydrolases"/>
    <property type="match status" value="1"/>
</dbReference>
<evidence type="ECO:0000259" key="1">
    <source>
        <dbReference type="Pfam" id="PF13521"/>
    </source>
</evidence>
<accession>A0ABS5J7Q7</accession>
<evidence type="ECO:0000313" key="2">
    <source>
        <dbReference type="EMBL" id="MBS0030447.1"/>
    </source>
</evidence>
<organism evidence="2 3">
    <name type="scientific">Chitinophaga hostae</name>
    <dbReference type="NCBI Taxonomy" id="2831022"/>
    <lineage>
        <taxon>Bacteria</taxon>
        <taxon>Pseudomonadati</taxon>
        <taxon>Bacteroidota</taxon>
        <taxon>Chitinophagia</taxon>
        <taxon>Chitinophagales</taxon>
        <taxon>Chitinophagaceae</taxon>
        <taxon>Chitinophaga</taxon>
    </lineage>
</organism>
<dbReference type="Pfam" id="PF13521">
    <property type="entry name" value="AAA_28"/>
    <property type="match status" value="1"/>
</dbReference>
<dbReference type="SUPFAM" id="SSF52540">
    <property type="entry name" value="P-loop containing nucleoside triphosphate hydrolases"/>
    <property type="match status" value="1"/>
</dbReference>
<reference evidence="2 3" key="1">
    <citation type="submission" date="2021-04" db="EMBL/GenBank/DDBJ databases">
        <title>Chitinophaga sp. nov., isolated from the rhizosphere soil.</title>
        <authorList>
            <person name="He S."/>
        </authorList>
    </citation>
    <scope>NUCLEOTIDE SEQUENCE [LARGE SCALE GENOMIC DNA]</scope>
    <source>
        <strain evidence="2 3">2R12</strain>
    </source>
</reference>